<dbReference type="InterPro" id="IPR016134">
    <property type="entry name" value="Dockerin_dom"/>
</dbReference>
<evidence type="ECO:0000313" key="4">
    <source>
        <dbReference type="Proteomes" id="UP000636755"/>
    </source>
</evidence>
<name>A0ABR7HNK8_9FIRM</name>
<evidence type="ECO:0000256" key="1">
    <source>
        <dbReference type="SAM" id="SignalP"/>
    </source>
</evidence>
<keyword evidence="4" id="KW-1185">Reference proteome</keyword>
<dbReference type="InterPro" id="IPR036439">
    <property type="entry name" value="Dockerin_dom_sf"/>
</dbReference>
<dbReference type="InterPro" id="IPR002105">
    <property type="entry name" value="Dockerin_1_rpt"/>
</dbReference>
<keyword evidence="1" id="KW-0732">Signal</keyword>
<evidence type="ECO:0000313" key="3">
    <source>
        <dbReference type="EMBL" id="MBC5729115.1"/>
    </source>
</evidence>
<dbReference type="Proteomes" id="UP000636755">
    <property type="component" value="Unassembled WGS sequence"/>
</dbReference>
<dbReference type="Pfam" id="PF00404">
    <property type="entry name" value="Dockerin_1"/>
    <property type="match status" value="1"/>
</dbReference>
<sequence length="248" mass="27454">MNKKINKFVSCVLAVTLFMSLLTVTAFAAESNYDLNGDGKVSVSDVTALQLRISGNRSNWTDAYEKRADINGDGKIDINDVTALQNILMNASSGGTSSGASAANSFLIKLPSNKIDSSYKGRTYKLSDKERAYIEKIVMGEFGTSYAGSVFIAQCIRDALVYGYCKNPMDLRKSSANGGMGYDGYRENVNANAKNAVSYVFDNGGNAVQHRILVMCTDEYYNAYPNNWHSTQNYITKYENVLFFDYWN</sequence>
<comment type="caution">
    <text evidence="3">The sequence shown here is derived from an EMBL/GenBank/DDBJ whole genome shotgun (WGS) entry which is preliminary data.</text>
</comment>
<dbReference type="RefSeq" id="WP_186936330.1">
    <property type="nucleotide sequence ID" value="NZ_JACOPS010000006.1"/>
</dbReference>
<proteinExistence type="predicted"/>
<dbReference type="EMBL" id="JACOPS010000006">
    <property type="protein sequence ID" value="MBC5729115.1"/>
    <property type="molecule type" value="Genomic_DNA"/>
</dbReference>
<dbReference type="CDD" id="cd14256">
    <property type="entry name" value="Dockerin_I"/>
    <property type="match status" value="1"/>
</dbReference>
<dbReference type="Gene3D" id="1.10.1330.10">
    <property type="entry name" value="Dockerin domain"/>
    <property type="match status" value="1"/>
</dbReference>
<protein>
    <recommendedName>
        <fullName evidence="2">Dockerin domain-containing protein</fullName>
    </recommendedName>
</protein>
<dbReference type="InterPro" id="IPR018247">
    <property type="entry name" value="EF_Hand_1_Ca_BS"/>
</dbReference>
<accession>A0ABR7HNK8</accession>
<gene>
    <name evidence="3" type="ORF">H8R91_11395</name>
</gene>
<organism evidence="3 4">
    <name type="scientific">Ruminococcus intestinalis</name>
    <dbReference type="NCBI Taxonomy" id="2763066"/>
    <lineage>
        <taxon>Bacteria</taxon>
        <taxon>Bacillati</taxon>
        <taxon>Bacillota</taxon>
        <taxon>Clostridia</taxon>
        <taxon>Eubacteriales</taxon>
        <taxon>Oscillospiraceae</taxon>
        <taxon>Ruminococcus</taxon>
    </lineage>
</organism>
<reference evidence="3 4" key="1">
    <citation type="submission" date="2020-08" db="EMBL/GenBank/DDBJ databases">
        <title>Genome public.</title>
        <authorList>
            <person name="Liu C."/>
            <person name="Sun Q."/>
        </authorList>
    </citation>
    <scope>NUCLEOTIDE SEQUENCE [LARGE SCALE GENOMIC DNA]</scope>
    <source>
        <strain evidence="3 4">NSJ-71</strain>
    </source>
</reference>
<feature type="domain" description="Dockerin" evidence="2">
    <location>
        <begin position="28"/>
        <end position="97"/>
    </location>
</feature>
<dbReference type="PROSITE" id="PS00018">
    <property type="entry name" value="EF_HAND_1"/>
    <property type="match status" value="2"/>
</dbReference>
<feature type="chain" id="PRO_5047091407" description="Dockerin domain-containing protein" evidence="1">
    <location>
        <begin position="29"/>
        <end position="248"/>
    </location>
</feature>
<evidence type="ECO:0000259" key="2">
    <source>
        <dbReference type="PROSITE" id="PS51766"/>
    </source>
</evidence>
<feature type="signal peptide" evidence="1">
    <location>
        <begin position="1"/>
        <end position="28"/>
    </location>
</feature>
<dbReference type="SUPFAM" id="SSF63446">
    <property type="entry name" value="Type I dockerin domain"/>
    <property type="match status" value="1"/>
</dbReference>
<dbReference type="PROSITE" id="PS51766">
    <property type="entry name" value="DOCKERIN"/>
    <property type="match status" value="1"/>
</dbReference>